<accession>A0A645BQ80</accession>
<dbReference type="AlphaFoldDB" id="A0A645BQ80"/>
<feature type="region of interest" description="Disordered" evidence="1">
    <location>
        <begin position="22"/>
        <end position="47"/>
    </location>
</feature>
<sequence>MERRVTRCRLVDVSPVIRLPRALTVPHREQQTGSGPVPQRKEQSNGNCKSQYALQKVRRNGCNARVEHGGVRLFIPVFLRLAQRHCNKAKPKAVIGQGFHRHLAENGIARNLFICHICKENQESTQHSAGNQRLPQRLNQPAQHIRHQHAYEQNGQFDHQRPRAGIPEVMSCCHYRIPFVIDGSPRFSRHNMRRKVDCIHGIMSRRRWQTNSDCPRRMQT</sequence>
<evidence type="ECO:0000313" key="2">
    <source>
        <dbReference type="EMBL" id="MPM66731.1"/>
    </source>
</evidence>
<comment type="caution">
    <text evidence="2">The sequence shown here is derived from an EMBL/GenBank/DDBJ whole genome shotgun (WGS) entry which is preliminary data.</text>
</comment>
<organism evidence="2">
    <name type="scientific">bioreactor metagenome</name>
    <dbReference type="NCBI Taxonomy" id="1076179"/>
    <lineage>
        <taxon>unclassified sequences</taxon>
        <taxon>metagenomes</taxon>
        <taxon>ecological metagenomes</taxon>
    </lineage>
</organism>
<evidence type="ECO:0000256" key="1">
    <source>
        <dbReference type="SAM" id="MobiDB-lite"/>
    </source>
</evidence>
<gene>
    <name evidence="2" type="ORF">SDC9_113642</name>
</gene>
<protein>
    <submittedName>
        <fullName evidence="2">Uncharacterized protein</fullName>
    </submittedName>
</protein>
<name>A0A645BQ80_9ZZZZ</name>
<reference evidence="2" key="1">
    <citation type="submission" date="2019-08" db="EMBL/GenBank/DDBJ databases">
        <authorList>
            <person name="Kucharzyk K."/>
            <person name="Murdoch R.W."/>
            <person name="Higgins S."/>
            <person name="Loffler F."/>
        </authorList>
    </citation>
    <scope>NUCLEOTIDE SEQUENCE</scope>
</reference>
<proteinExistence type="predicted"/>
<dbReference type="EMBL" id="VSSQ01021264">
    <property type="protein sequence ID" value="MPM66731.1"/>
    <property type="molecule type" value="Genomic_DNA"/>
</dbReference>